<dbReference type="EC" id="3.4.24.-" evidence="2"/>
<dbReference type="AlphaFoldDB" id="E4KPX2"/>
<protein>
    <submittedName>
        <fullName evidence="2">Peptidase M16 inactive domain protein</fullName>
        <ecNumber evidence="2">3.4.24.-</ecNumber>
    </submittedName>
</protein>
<dbReference type="SUPFAM" id="SSF63411">
    <property type="entry name" value="LuxS/MPP-like metallohydrolase"/>
    <property type="match status" value="4"/>
</dbReference>
<dbReference type="InterPro" id="IPR055130">
    <property type="entry name" value="PreP_C"/>
</dbReference>
<evidence type="ECO:0000313" key="3">
    <source>
        <dbReference type="Proteomes" id="UP000005990"/>
    </source>
</evidence>
<dbReference type="STRING" id="908337.HMPREF9257_1611"/>
<evidence type="ECO:0000313" key="2">
    <source>
        <dbReference type="EMBL" id="EFR31371.1"/>
    </source>
</evidence>
<dbReference type="Pfam" id="PF22516">
    <property type="entry name" value="PreP_C"/>
    <property type="match status" value="1"/>
</dbReference>
<dbReference type="PANTHER" id="PTHR43016:SF13">
    <property type="entry name" value="PRESEQUENCE PROTEASE, MITOCHONDRIAL"/>
    <property type="match status" value="1"/>
</dbReference>
<dbReference type="OrthoDB" id="9762027at2"/>
<comment type="caution">
    <text evidence="2">The sequence shown here is derived from an EMBL/GenBank/DDBJ whole genome shotgun (WGS) entry which is preliminary data.</text>
</comment>
<proteinExistence type="predicted"/>
<dbReference type="Proteomes" id="UP000005990">
    <property type="component" value="Unassembled WGS sequence"/>
</dbReference>
<dbReference type="InterPro" id="IPR013578">
    <property type="entry name" value="Peptidase_M16C_assoc"/>
</dbReference>
<dbReference type="SMART" id="SM01264">
    <property type="entry name" value="M16C_associated"/>
    <property type="match status" value="1"/>
</dbReference>
<dbReference type="PANTHER" id="PTHR43016">
    <property type="entry name" value="PRESEQUENCE PROTEASE"/>
    <property type="match status" value="1"/>
</dbReference>
<keyword evidence="3" id="KW-1185">Reference proteome</keyword>
<dbReference type="RefSeq" id="WP_006418574.1">
    <property type="nucleotide sequence ID" value="NZ_AENN01000015.1"/>
</dbReference>
<gene>
    <name evidence="2" type="ORF">HMPREF9257_1611</name>
</gene>
<accession>E4KPX2</accession>
<dbReference type="GO" id="GO:0046872">
    <property type="term" value="F:metal ion binding"/>
    <property type="evidence" value="ECO:0007669"/>
    <property type="project" value="InterPro"/>
</dbReference>
<feature type="domain" description="Peptidase M16C associated" evidence="1">
    <location>
        <begin position="454"/>
        <end position="703"/>
    </location>
</feature>
<dbReference type="InterPro" id="IPR011249">
    <property type="entry name" value="Metalloenz_LuxS/M16"/>
</dbReference>
<dbReference type="Gene3D" id="3.30.830.10">
    <property type="entry name" value="Metalloenzyme, LuxS/M16 peptidase-like"/>
    <property type="match status" value="4"/>
</dbReference>
<dbReference type="FunFam" id="3.30.830.10:FF:000015">
    <property type="entry name" value="Putative zinc metalloprotease"/>
    <property type="match status" value="1"/>
</dbReference>
<organism evidence="2 3">
    <name type="scientific">Eremococcus coleocola ACS-139-V-Col8</name>
    <dbReference type="NCBI Taxonomy" id="908337"/>
    <lineage>
        <taxon>Bacteria</taxon>
        <taxon>Bacillati</taxon>
        <taxon>Bacillota</taxon>
        <taxon>Bacilli</taxon>
        <taxon>Lactobacillales</taxon>
        <taxon>Aerococcaceae</taxon>
        <taxon>Eremococcus</taxon>
    </lineage>
</organism>
<dbReference type="GO" id="GO:0016485">
    <property type="term" value="P:protein processing"/>
    <property type="evidence" value="ECO:0007669"/>
    <property type="project" value="TreeGrafter"/>
</dbReference>
<name>E4KPX2_9LACT</name>
<evidence type="ECO:0000259" key="1">
    <source>
        <dbReference type="SMART" id="SM01264"/>
    </source>
</evidence>
<dbReference type="Pfam" id="PF05193">
    <property type="entry name" value="Peptidase_M16_C"/>
    <property type="match status" value="1"/>
</dbReference>
<dbReference type="eggNOG" id="COG1026">
    <property type="taxonomic scope" value="Bacteria"/>
</dbReference>
<dbReference type="InterPro" id="IPR007863">
    <property type="entry name" value="Peptidase_M16_C"/>
</dbReference>
<dbReference type="EMBL" id="AENN01000015">
    <property type="protein sequence ID" value="EFR31371.1"/>
    <property type="molecule type" value="Genomic_DNA"/>
</dbReference>
<reference evidence="2 3" key="1">
    <citation type="submission" date="2010-10" db="EMBL/GenBank/DDBJ databases">
        <authorList>
            <person name="Durkin A.S."/>
            <person name="Madupu R."/>
            <person name="Torralba M."/>
            <person name="Gillis M."/>
            <person name="Methe B."/>
            <person name="Sutton G."/>
            <person name="Nelson K.E."/>
        </authorList>
    </citation>
    <scope>NUCLEOTIDE SEQUENCE [LARGE SCALE GENOMIC DNA]</scope>
    <source>
        <strain evidence="2 3">ACS-139-V-Col8</strain>
    </source>
</reference>
<keyword evidence="2" id="KW-0378">Hydrolase</keyword>
<dbReference type="GO" id="GO:0004222">
    <property type="term" value="F:metalloendopeptidase activity"/>
    <property type="evidence" value="ECO:0007669"/>
    <property type="project" value="TreeGrafter"/>
</dbReference>
<sequence length="963" mass="107140">MTFQLIETHSLEDIQSQGQLYLHPETGAQVLWLKNDDTNRAFTISFNTPPYSDNGITHIIEHSVLNGSKKYPTKEPFVELLKGSLNTFVNAMTFSDKTIYPVASTNQKDFSNLMGVYLDAVFQPNFYDNDLILAQEGWHYHLEKAEDDLIYKGVVFNEMKGATASPEQQLYNHMMRMLYPDTFYQYESGGLPSAITDLTQAEFIDYHRKHYHPSNSLTIIYGDLDIDQALAQLGEYFDGKGKGQVVDLQIPIQKPAVRDLKDSYSLAQGDDPTNKDYLALVWHTGLTTNSLEGTALEVINKLLMGHNEAPLKKALLEADIAADVWGEVNDFGYPTGYAIVAKHTDAEKQAQFKQIVFDSLQEVLVQGLDKDQIEAALNRLTFVLKEEAISESSPRGVIAGMKVLSSWQYQGNPYQNLEFTPILDELRTKAANGYLEDLIREKLVNNDYLAQITLVAEPGKSDKHEEKVLADLQAYKAQLDSDQVQAMVDKTQALIERQEASDTPEDLATIPMLTRQDLKADLDLEAVKVSAFGIKGKAYNADLFTSGIDYLQLFIDISDLPNSAYPHLGLLAALMGRIPTQSHSETDLQTLMDLHTGGLAAGINIYEVPGQEPKTYFVIKGKALEASLDQMVDLMKEIFLESQWTAQKDILQRIQAMISSFQNRINYGANALVMNRALAQYKASMFLNEQVSGIDFYNFLKASRDALKADQGESLTSELQALADQLANPDRLSLFYVGQADRLDTIKAKVATSFKDLASQAMGPAVTHPTGQVQNEAFVTAQDVNYVGLSTPALADLTYAGKVYVLGTILRLDYLWNNVRVKGGAYGAGFRHVRTGNIEFASYRDPNIDKTLATYLNTPAYIDNLALTDQDLLKYIIGTLSSMDQPLSAYDKGVKALSLYLTGQGVDSLKTYKEEVLAVQEADLKGLADSFRQALASYSKVVIGNKTQIQAEADQFDQIYDLF</sequence>
<dbReference type="Pfam" id="PF00675">
    <property type="entry name" value="Peptidase_M16"/>
    <property type="match status" value="1"/>
</dbReference>
<dbReference type="InterPro" id="IPR011765">
    <property type="entry name" value="Pept_M16_N"/>
</dbReference>
<dbReference type="Pfam" id="PF08367">
    <property type="entry name" value="M16C_assoc"/>
    <property type="match status" value="1"/>
</dbReference>